<name>A0ABY6AB03_9GAMM</name>
<dbReference type="Proteomes" id="UP001065322">
    <property type="component" value="Chromosome"/>
</dbReference>
<proteinExistence type="predicted"/>
<dbReference type="RefSeq" id="WP_260996947.1">
    <property type="nucleotide sequence ID" value="NZ_CP054475.1"/>
</dbReference>
<accession>A0ABY6AB03</accession>
<evidence type="ECO:0000313" key="2">
    <source>
        <dbReference type="Proteomes" id="UP001065322"/>
    </source>
</evidence>
<reference evidence="2" key="1">
    <citation type="submission" date="2020-06" db="EMBL/GenBank/DDBJ databases">
        <title>Thalassolituus marinus alknpb1M-1, a hydrocarbon-degrading bacterium isolated from the deep-sea overlying water using an in-situ strategy from the South China Sea basin.</title>
        <authorList>
            <person name="Dong C."/>
            <person name="Chen Y."/>
            <person name="Shao Z."/>
        </authorList>
    </citation>
    <scope>NUCLEOTIDE SEQUENCE [LARGE SCALE GENOMIC DNA]</scope>
    <source>
        <strain evidence="2">alknpb1M-1</strain>
    </source>
</reference>
<keyword evidence="2" id="KW-1185">Reference proteome</keyword>
<organism evidence="1 2">
    <name type="scientific">Thalassolituus hydrocarboniclasticus</name>
    <dbReference type="NCBI Taxonomy" id="2742796"/>
    <lineage>
        <taxon>Bacteria</taxon>
        <taxon>Pseudomonadati</taxon>
        <taxon>Pseudomonadota</taxon>
        <taxon>Gammaproteobacteria</taxon>
        <taxon>Oceanospirillales</taxon>
        <taxon>Oceanospirillaceae</taxon>
        <taxon>Thalassolituus</taxon>
    </lineage>
</organism>
<gene>
    <name evidence="1" type="ORF">HUF19_12570</name>
</gene>
<sequence length="86" mass="9710">MKPSLHLMIIGLSALLGLYLPVAELPAQNNHLQDAHASLIRNATFMEKTPEFTDLYIILTSDKGRQIVIYCNSAYCYKRNGHMMTV</sequence>
<dbReference type="EMBL" id="CP054475">
    <property type="protein sequence ID" value="UXD88206.1"/>
    <property type="molecule type" value="Genomic_DNA"/>
</dbReference>
<evidence type="ECO:0000313" key="1">
    <source>
        <dbReference type="EMBL" id="UXD88206.1"/>
    </source>
</evidence>
<protein>
    <submittedName>
        <fullName evidence="1">Uncharacterized protein</fullName>
    </submittedName>
</protein>